<comment type="similarity">
    <text evidence="2">Belongs to the vir family.</text>
</comment>
<feature type="region of interest" description="Disordered" evidence="6">
    <location>
        <begin position="1991"/>
        <end position="2018"/>
    </location>
</feature>
<evidence type="ECO:0000259" key="7">
    <source>
        <dbReference type="Pfam" id="PF15912"/>
    </source>
</evidence>
<evidence type="ECO:0000313" key="8">
    <source>
        <dbReference type="EMBL" id="KAK1274402.1"/>
    </source>
</evidence>
<dbReference type="Proteomes" id="UP001179952">
    <property type="component" value="Unassembled WGS sequence"/>
</dbReference>
<evidence type="ECO:0000256" key="3">
    <source>
        <dbReference type="ARBA" id="ARBA00022664"/>
    </source>
</evidence>
<dbReference type="PANTHER" id="PTHR23185:SF0">
    <property type="entry name" value="PROTEIN VIRILIZER HOMOLOG"/>
    <property type="match status" value="1"/>
</dbReference>
<proteinExistence type="inferred from homology"/>
<evidence type="ECO:0000256" key="1">
    <source>
        <dbReference type="ARBA" id="ARBA00004123"/>
    </source>
</evidence>
<dbReference type="InterPro" id="IPR031801">
    <property type="entry name" value="VIR_N"/>
</dbReference>
<keyword evidence="5" id="KW-0539">Nucleus</keyword>
<dbReference type="GO" id="GO:0003723">
    <property type="term" value="F:RNA binding"/>
    <property type="evidence" value="ECO:0007669"/>
    <property type="project" value="TreeGrafter"/>
</dbReference>
<keyword evidence="4" id="KW-0508">mRNA splicing</keyword>
<feature type="compositionally biased region" description="Low complexity" evidence="6">
    <location>
        <begin position="1636"/>
        <end position="1649"/>
    </location>
</feature>
<evidence type="ECO:0000313" key="9">
    <source>
        <dbReference type="Proteomes" id="UP001179952"/>
    </source>
</evidence>
<feature type="compositionally biased region" description="Polar residues" evidence="6">
    <location>
        <begin position="1777"/>
        <end position="1793"/>
    </location>
</feature>
<comment type="caution">
    <text evidence="8">The sequence shown here is derived from an EMBL/GenBank/DDBJ whole genome shotgun (WGS) entry which is preliminary data.</text>
</comment>
<feature type="compositionally biased region" description="Basic and acidic residues" evidence="6">
    <location>
        <begin position="1795"/>
        <end position="1813"/>
    </location>
</feature>
<evidence type="ECO:0000256" key="6">
    <source>
        <dbReference type="SAM" id="MobiDB-lite"/>
    </source>
</evidence>
<dbReference type="GO" id="GO:0008380">
    <property type="term" value="P:RNA splicing"/>
    <property type="evidence" value="ECO:0007669"/>
    <property type="project" value="UniProtKB-KW"/>
</dbReference>
<feature type="compositionally biased region" description="Pro residues" evidence="6">
    <location>
        <begin position="1891"/>
        <end position="1903"/>
    </location>
</feature>
<feature type="compositionally biased region" description="Pro residues" evidence="6">
    <location>
        <begin position="2002"/>
        <end position="2011"/>
    </location>
</feature>
<protein>
    <recommendedName>
        <fullName evidence="7">Virilizer N-terminal domain-containing protein</fullName>
    </recommendedName>
</protein>
<feature type="compositionally biased region" description="Low complexity" evidence="6">
    <location>
        <begin position="2072"/>
        <end position="2085"/>
    </location>
</feature>
<feature type="region of interest" description="Disordered" evidence="6">
    <location>
        <begin position="1551"/>
        <end position="1699"/>
    </location>
</feature>
<dbReference type="Pfam" id="PF15912">
    <property type="entry name" value="VIR_N"/>
    <property type="match status" value="1"/>
</dbReference>
<feature type="compositionally biased region" description="Basic and acidic residues" evidence="6">
    <location>
        <begin position="1615"/>
        <end position="1626"/>
    </location>
</feature>
<feature type="compositionally biased region" description="Polar residues" evidence="6">
    <location>
        <begin position="1820"/>
        <end position="1854"/>
    </location>
</feature>
<evidence type="ECO:0000256" key="2">
    <source>
        <dbReference type="ARBA" id="ARBA00008371"/>
    </source>
</evidence>
<dbReference type="PANTHER" id="PTHR23185">
    <property type="entry name" value="PROTEIN VIRILIZER HOMOLOG"/>
    <property type="match status" value="1"/>
</dbReference>
<dbReference type="InterPro" id="IPR026736">
    <property type="entry name" value="Virilizer"/>
</dbReference>
<feature type="compositionally biased region" description="Pro residues" evidence="6">
    <location>
        <begin position="2086"/>
        <end position="2107"/>
    </location>
</feature>
<feature type="compositionally biased region" description="Basic and acidic residues" evidence="6">
    <location>
        <begin position="1651"/>
        <end position="1663"/>
    </location>
</feature>
<reference evidence="8" key="2">
    <citation type="submission" date="2023-06" db="EMBL/GenBank/DDBJ databases">
        <authorList>
            <person name="Ma L."/>
            <person name="Liu K.-W."/>
            <person name="Li Z."/>
            <person name="Hsiao Y.-Y."/>
            <person name="Qi Y."/>
            <person name="Fu T."/>
            <person name="Tang G."/>
            <person name="Zhang D."/>
            <person name="Sun W.-H."/>
            <person name="Liu D.-K."/>
            <person name="Li Y."/>
            <person name="Chen G.-Z."/>
            <person name="Liu X.-D."/>
            <person name="Liao X.-Y."/>
            <person name="Jiang Y.-T."/>
            <person name="Yu X."/>
            <person name="Hao Y."/>
            <person name="Huang J."/>
            <person name="Zhao X.-W."/>
            <person name="Ke S."/>
            <person name="Chen Y.-Y."/>
            <person name="Wu W.-L."/>
            <person name="Hsu J.-L."/>
            <person name="Lin Y.-F."/>
            <person name="Huang M.-D."/>
            <person name="Li C.-Y."/>
            <person name="Huang L."/>
            <person name="Wang Z.-W."/>
            <person name="Zhao X."/>
            <person name="Zhong W.-Y."/>
            <person name="Peng D.-H."/>
            <person name="Ahmad S."/>
            <person name="Lan S."/>
            <person name="Zhang J.-S."/>
            <person name="Tsai W.-C."/>
            <person name="Van De Peer Y."/>
            <person name="Liu Z.-J."/>
        </authorList>
    </citation>
    <scope>NUCLEOTIDE SEQUENCE</scope>
    <source>
        <strain evidence="8">SCP</strain>
        <tissue evidence="8">Leaves</tissue>
    </source>
</reference>
<dbReference type="GO" id="GO:0036396">
    <property type="term" value="C:RNA N6-methyladenosine methyltransferase complex"/>
    <property type="evidence" value="ECO:0007669"/>
    <property type="project" value="TreeGrafter"/>
</dbReference>
<gene>
    <name evidence="8" type="ORF">QJS04_geneDACA022688</name>
</gene>
<dbReference type="GO" id="GO:0005634">
    <property type="term" value="C:nucleus"/>
    <property type="evidence" value="ECO:0007669"/>
    <property type="project" value="UniProtKB-SubCell"/>
</dbReference>
<sequence>MSRPEPCVLFAQSFVHSQLGEYVDEVIFEEPIVITACEILEQNASPSASTVTLVGATSPPSFALEVFVRCEGEPRFRRLCQPFLYSHSSSNVLEVEPVVSNHLVVRGTYRSLTLVVYGNTAEDLGQFNIEVDFGCSGANLPCSPSEEQLEDLPPVFRMTKLTFEESICYLKSLSLAAPKLDLSVGMKQFLQLVLKICQIPEQVDEVYKIISTVVSAVSSIVTTGLCSTTFTQEMDNLLQPVDERNTSQPCPDVLLNAKNALLLLYKTLQNASGNVPTDLLGEEIIIESEDELATTQALIDMLNQYFPYKGNTSSVGNALVCQNKYNILGLSVVLLLCSAREGCSCFVNSGGMEHIINIFSHEIQRSTVIPLMLLAIVEQATRHASGCEGFLGWWPREDENVPVGRSDGYNIILKLLLQKQRHDVASLATCILHRLRLYEIASRYEFAVLSALADPSSDCTNPSDRLSSLFYSNSQLKKLSKLLNVRGPVEDPSPGACGKKLSDLGQAEGMLSYRATVDLIASSKYRFVSRDVDAHLLTLLKERGFLPLSAALLSSSTLRSAIGSTVELLVEIAASVESIILSLLACRSGLIFLLLQPEATATVIYSLQGNEDFSKEESVPLRYATALISKGFMCHPQEVRMIIELHLRVGNTIDRLLSATSYSEDFLWILLELCALSRSETGRQALLVPGTFPEAVSLLIEALQSFKELELMASSTGNSSLGLSILHSAAELLEVIVSDSASSSLCAWIGHATELHKSLHMSSPGSNRKDAPTRLLEWIDAGVVYHRNGAIGLLRYAAILASGGDAHLTSTSILVSDSMDIENVVGDSTGGSDSQVMDNLLGKLVSDKSFDGVTLNDTSIVQLITTFRILAFISENSAVAASLYEEGVMTLIYVVLVSCKSMLEKSSSTYDYLVDEGAECSSTSDMLLERSREKCLVDLLIPSLVLLLNLLQKLQETEQQYRNTKLLNSLLQLHREISPRLMTCAADLSSLYPGSALGFAAVCRLLVSALAFWPVSGWIPGLFPSLFKSVRATSLLALGPKDACSMLCLLGDIFAEEDIWLWKCGMPSLSALRTLSIGTLLGALKEQDIEWYSRPGYQNVLLSQMAQELDEIAEVVLHFAFSALVVVQDMLRVFIIRVAYQNSETAVGLLQPLFSWLLNHVSDTYFLLDTDVYKMYRLLDFISSLLEHPCAKTLLLKEGIVRILNKVLGRCIEECAADGKPISESRIPVKSATILLSCCLPSLKALALIFCQQTTMYSSEPNLEFIFEDLGFEDCAMIGWHLLKLCQGLPVGRELQACLLAFKEFASCHQGRRALASIFLPDHLSPLDDNEWESGGVASLSHEYNWKSSPPFLGCWMKLLQSLDLKDCSSLYAIEAVTSLSLAGLYISMEGKSVKGLSILKSLFGLSHDLDGSESSLEDRLKNLHDMIPLLDRSVSENEHTASSTRKTTLCQAKKSVNSMLLLLQKPEGTVLVEDLVSASDDSSSRDVVSPVNLSTHSLMQPLTLTSMVDEISSSTMQFWKSDEIVDNPLNFAGIVDKFMWECPDSSERQIMPAKRKVAPVESLSKRARDTPGPEGSVSNAFPRGLGASTASSVPTRRDAFRQRKPNTSRPPSMHVDDYVARERNFEGSSASNIVGSSQRGGSSGRPPSIHVDEFMARQRERQNPVSPTVGEVPVKNSSVETSNDPDRTEKSQRLTANLDDDLHGIDIVFDEESESDDKLPFPQPDDNLQPAPVIVGESSPGSVVEETESDVIGSTQMASEDGSSHHGFPLRRSVSRQEVSMTGQESSMSSKMKNSRENGEKPLFHEQSDESKYAAAPPISSNGLDAFATTNLPSFPTPFYNMSNTSSSIQLTGESRLPPPPFYARGSPQKSMSDSLPTISQGFYEQKPPLGQPPLPPLPPPVLSSMQSQPSDSPIQGHPSFVSPSLPGGYPPQASDVNGGHGAVPVFYPFPDSLSHPSQLQIQSEHVTSVSASQPMQDQNFTWLNVSTDANSSGGSVRLQPPLPPTPPPFSAASVTPTSSMSISSLLYRQTQTGAQLPLTSTSLSYSMPTLTPSLVLNRPSLSGNIFGSHLQLQQQQQQQMTQSRPPPQPPQPPRPPQPPQLPRPPSVQQQQSELGVPVQLHPMHSPQQLQMPQLVYYQPQQDPGMALQPPLIEHAQPSGIHQSVDNSHQQQQDSGAALLKQYFSSPEAIQALLSDREKLCQLLEQHPKLMQMLQEKLGQPEL</sequence>
<keyword evidence="9" id="KW-1185">Reference proteome</keyword>
<comment type="subcellular location">
    <subcellularLocation>
        <location evidence="1">Nucleus</location>
    </subcellularLocation>
</comment>
<keyword evidence="3" id="KW-0507">mRNA processing</keyword>
<evidence type="ECO:0000256" key="5">
    <source>
        <dbReference type="ARBA" id="ARBA00023242"/>
    </source>
</evidence>
<dbReference type="EMBL" id="JAUJYN010000004">
    <property type="protein sequence ID" value="KAK1274402.1"/>
    <property type="molecule type" value="Genomic_DNA"/>
</dbReference>
<evidence type="ECO:0000256" key="4">
    <source>
        <dbReference type="ARBA" id="ARBA00023187"/>
    </source>
</evidence>
<accession>A0AAV9BE28</accession>
<feature type="region of interest" description="Disordered" evidence="6">
    <location>
        <begin position="2071"/>
        <end position="2116"/>
    </location>
</feature>
<feature type="domain" description="Virilizer N-terminal" evidence="7">
    <location>
        <begin position="8"/>
        <end position="148"/>
    </location>
</feature>
<feature type="region of interest" description="Disordered" evidence="6">
    <location>
        <begin position="1756"/>
        <end position="1939"/>
    </location>
</feature>
<organism evidence="8 9">
    <name type="scientific">Acorus gramineus</name>
    <name type="common">Dwarf sweet flag</name>
    <dbReference type="NCBI Taxonomy" id="55184"/>
    <lineage>
        <taxon>Eukaryota</taxon>
        <taxon>Viridiplantae</taxon>
        <taxon>Streptophyta</taxon>
        <taxon>Embryophyta</taxon>
        <taxon>Tracheophyta</taxon>
        <taxon>Spermatophyta</taxon>
        <taxon>Magnoliopsida</taxon>
        <taxon>Liliopsida</taxon>
        <taxon>Acoraceae</taxon>
        <taxon>Acorus</taxon>
    </lineage>
</organism>
<feature type="compositionally biased region" description="Polar residues" evidence="6">
    <location>
        <begin position="1869"/>
        <end position="1884"/>
    </location>
</feature>
<feature type="region of interest" description="Disordered" evidence="6">
    <location>
        <begin position="1956"/>
        <end position="1975"/>
    </location>
</feature>
<reference evidence="8" key="1">
    <citation type="journal article" date="2023" name="Nat. Commun.">
        <title>Diploid and tetraploid genomes of Acorus and the evolution of monocots.</title>
        <authorList>
            <person name="Ma L."/>
            <person name="Liu K.W."/>
            <person name="Li Z."/>
            <person name="Hsiao Y.Y."/>
            <person name="Qi Y."/>
            <person name="Fu T."/>
            <person name="Tang G.D."/>
            <person name="Zhang D."/>
            <person name="Sun W.H."/>
            <person name="Liu D.K."/>
            <person name="Li Y."/>
            <person name="Chen G.Z."/>
            <person name="Liu X.D."/>
            <person name="Liao X.Y."/>
            <person name="Jiang Y.T."/>
            <person name="Yu X."/>
            <person name="Hao Y."/>
            <person name="Huang J."/>
            <person name="Zhao X.W."/>
            <person name="Ke S."/>
            <person name="Chen Y.Y."/>
            <person name="Wu W.L."/>
            <person name="Hsu J.L."/>
            <person name="Lin Y.F."/>
            <person name="Huang M.D."/>
            <person name="Li C.Y."/>
            <person name="Huang L."/>
            <person name="Wang Z.W."/>
            <person name="Zhao X."/>
            <person name="Zhong W.Y."/>
            <person name="Peng D.H."/>
            <person name="Ahmad S."/>
            <person name="Lan S."/>
            <person name="Zhang J.S."/>
            <person name="Tsai W.C."/>
            <person name="Van de Peer Y."/>
            <person name="Liu Z.J."/>
        </authorList>
    </citation>
    <scope>NUCLEOTIDE SEQUENCE</scope>
    <source>
        <strain evidence="8">SCP</strain>
    </source>
</reference>
<dbReference type="GO" id="GO:0006397">
    <property type="term" value="P:mRNA processing"/>
    <property type="evidence" value="ECO:0007669"/>
    <property type="project" value="UniProtKB-KW"/>
</dbReference>
<name>A0AAV9BE28_ACOGR</name>